<proteinExistence type="predicted"/>
<dbReference type="AlphaFoldDB" id="A0A399J2W4"/>
<accession>A0A399J2W4</accession>
<name>A0A399J2W4_9RHOB</name>
<dbReference type="OrthoDB" id="7874697at2"/>
<organism evidence="1 2">
    <name type="scientific">Pseudooceanicola sediminis</name>
    <dbReference type="NCBI Taxonomy" id="2211117"/>
    <lineage>
        <taxon>Bacteria</taxon>
        <taxon>Pseudomonadati</taxon>
        <taxon>Pseudomonadota</taxon>
        <taxon>Alphaproteobacteria</taxon>
        <taxon>Rhodobacterales</taxon>
        <taxon>Paracoccaceae</taxon>
        <taxon>Pseudooceanicola</taxon>
    </lineage>
</organism>
<protein>
    <submittedName>
        <fullName evidence="1">Uncharacterized protein</fullName>
    </submittedName>
</protein>
<dbReference type="EMBL" id="QWJJ01000007">
    <property type="protein sequence ID" value="RII38987.1"/>
    <property type="molecule type" value="Genomic_DNA"/>
</dbReference>
<reference evidence="1 2" key="1">
    <citation type="submission" date="2018-08" db="EMBL/GenBank/DDBJ databases">
        <title>Pseudooceanicola sediminis CY03 in the family Rhodobacteracea.</title>
        <authorList>
            <person name="Zhang Y.-J."/>
        </authorList>
    </citation>
    <scope>NUCLEOTIDE SEQUENCE [LARGE SCALE GENOMIC DNA]</scope>
    <source>
        <strain evidence="1 2">CY03</strain>
    </source>
</reference>
<evidence type="ECO:0000313" key="1">
    <source>
        <dbReference type="EMBL" id="RII38987.1"/>
    </source>
</evidence>
<evidence type="ECO:0000313" key="2">
    <source>
        <dbReference type="Proteomes" id="UP000265848"/>
    </source>
</evidence>
<dbReference type="Proteomes" id="UP000265848">
    <property type="component" value="Unassembled WGS sequence"/>
</dbReference>
<gene>
    <name evidence="1" type="ORF">DL237_09930</name>
</gene>
<keyword evidence="2" id="KW-1185">Reference proteome</keyword>
<sequence length="82" mass="9128">MREVDLILSGVLLGQERAMRQRRGEIYSLGQLMMIATHAPKQFPKPTAFLDGRRHRGSSDAELSAYFAGRVAQRQAAKQKGA</sequence>
<comment type="caution">
    <text evidence="1">The sequence shown here is derived from an EMBL/GenBank/DDBJ whole genome shotgun (WGS) entry which is preliminary data.</text>
</comment>
<dbReference type="RefSeq" id="WP_147405332.1">
    <property type="nucleotide sequence ID" value="NZ_QWJJ01000007.1"/>
</dbReference>